<dbReference type="SMART" id="SM00028">
    <property type="entry name" value="TPR"/>
    <property type="match status" value="7"/>
</dbReference>
<dbReference type="SUPFAM" id="SSF81901">
    <property type="entry name" value="HCP-like"/>
    <property type="match status" value="1"/>
</dbReference>
<dbReference type="GO" id="GO:0005680">
    <property type="term" value="C:anaphase-promoting complex"/>
    <property type="evidence" value="ECO:0007669"/>
    <property type="project" value="TreeGrafter"/>
</dbReference>
<proteinExistence type="predicted"/>
<evidence type="ECO:0008006" key="6">
    <source>
        <dbReference type="Google" id="ProtNLM"/>
    </source>
</evidence>
<accession>A0AAW1TZR7</accession>
<evidence type="ECO:0000256" key="3">
    <source>
        <dbReference type="SAM" id="MobiDB-lite"/>
    </source>
</evidence>
<protein>
    <recommendedName>
        <fullName evidence="6">Anaphase-promoting complex subunit 7</fullName>
    </recommendedName>
</protein>
<evidence type="ECO:0000313" key="4">
    <source>
        <dbReference type="EMBL" id="KAK9877047.1"/>
    </source>
</evidence>
<dbReference type="Proteomes" id="UP001431783">
    <property type="component" value="Unassembled WGS sequence"/>
</dbReference>
<dbReference type="Pfam" id="PF13181">
    <property type="entry name" value="TPR_8"/>
    <property type="match status" value="1"/>
</dbReference>
<evidence type="ECO:0000256" key="2">
    <source>
        <dbReference type="PROSITE-ProRule" id="PRU00339"/>
    </source>
</evidence>
<dbReference type="PANTHER" id="PTHR12558:SF36">
    <property type="entry name" value="ANAPHASE-PROMOTING COMPLEX SUBUNIT 7"/>
    <property type="match status" value="1"/>
</dbReference>
<evidence type="ECO:0000313" key="5">
    <source>
        <dbReference type="Proteomes" id="UP001431783"/>
    </source>
</evidence>
<dbReference type="EMBL" id="JARQZJ010000039">
    <property type="protein sequence ID" value="KAK9877047.1"/>
    <property type="molecule type" value="Genomic_DNA"/>
</dbReference>
<dbReference type="GO" id="GO:0016567">
    <property type="term" value="P:protein ubiquitination"/>
    <property type="evidence" value="ECO:0007669"/>
    <property type="project" value="TreeGrafter"/>
</dbReference>
<sequence>MNNIIKQIQILFDKELYSNVVKICDLALTAADQKPDSLTPLNKIQITNYYADSLYATEQYQHAEIYYRQCIQLRKHIIKNKNGKSADKCNDLPSEADLKYRIHLCLISLKKNSAALEVLQSISGKQKDAKINMALGNLLKESGMERMAAVAYKEVLEECPFALEAVESLLKLGMKGADVNSLTVEATNEVSWLKTWLKAQAQLYSRDFSNAIETYKQIDVQGILKDNVYLLVNMGYCYHYLCEDKKAIEILQRAHTLDSNMVVGLDLLSNLLADSEDENQSEYLESLVPKSDMHTWSSEHWVVFANYMYNCKNFEKAVYFAHQALLLGRKNNIEALLAKANSFFKLGKYQDAASACAEALHICSYRFDVHKCLVDCYLKMNRLREADTTALNACKQFNNSTHSLKLHARVMLKDPTRNSKNIKKVLEKAITQDKESSTNAVILLVIFLQQETQYETAKHLLQKQIENHPSSRLYQLLGDCFMSLSKDEDAFDSYNTALRLDPYNQRAVEGLNLIGPNPANSKRESYYTCVGDSSYPSQSTLASEHEIDAESDSDLWPNNSF</sequence>
<dbReference type="GO" id="GO:0051301">
    <property type="term" value="P:cell division"/>
    <property type="evidence" value="ECO:0007669"/>
    <property type="project" value="TreeGrafter"/>
</dbReference>
<dbReference type="AlphaFoldDB" id="A0AAW1TZR7"/>
<dbReference type="InterPro" id="IPR019734">
    <property type="entry name" value="TPR_rpt"/>
</dbReference>
<feature type="region of interest" description="Disordered" evidence="3">
    <location>
        <begin position="537"/>
        <end position="561"/>
    </location>
</feature>
<evidence type="ECO:0000256" key="1">
    <source>
        <dbReference type="ARBA" id="ARBA00022803"/>
    </source>
</evidence>
<organism evidence="4 5">
    <name type="scientific">Henosepilachna vigintioctopunctata</name>
    <dbReference type="NCBI Taxonomy" id="420089"/>
    <lineage>
        <taxon>Eukaryota</taxon>
        <taxon>Metazoa</taxon>
        <taxon>Ecdysozoa</taxon>
        <taxon>Arthropoda</taxon>
        <taxon>Hexapoda</taxon>
        <taxon>Insecta</taxon>
        <taxon>Pterygota</taxon>
        <taxon>Neoptera</taxon>
        <taxon>Endopterygota</taxon>
        <taxon>Coleoptera</taxon>
        <taxon>Polyphaga</taxon>
        <taxon>Cucujiformia</taxon>
        <taxon>Coccinelloidea</taxon>
        <taxon>Coccinellidae</taxon>
        <taxon>Epilachninae</taxon>
        <taxon>Epilachnini</taxon>
        <taxon>Henosepilachna</taxon>
    </lineage>
</organism>
<dbReference type="PROSITE" id="PS50005">
    <property type="entry name" value="TPR"/>
    <property type="match status" value="1"/>
</dbReference>
<keyword evidence="5" id="KW-1185">Reference proteome</keyword>
<feature type="repeat" description="TPR" evidence="2">
    <location>
        <begin position="471"/>
        <end position="504"/>
    </location>
</feature>
<gene>
    <name evidence="4" type="ORF">WA026_016076</name>
</gene>
<reference evidence="4 5" key="1">
    <citation type="submission" date="2023-03" db="EMBL/GenBank/DDBJ databases">
        <title>Genome insight into feeding habits of ladybird beetles.</title>
        <authorList>
            <person name="Li H.-S."/>
            <person name="Huang Y.-H."/>
            <person name="Pang H."/>
        </authorList>
    </citation>
    <scope>NUCLEOTIDE SEQUENCE [LARGE SCALE GENOMIC DNA]</scope>
    <source>
        <strain evidence="4">SYSU_2023b</strain>
        <tissue evidence="4">Whole body</tissue>
    </source>
</reference>
<dbReference type="GO" id="GO:0045842">
    <property type="term" value="P:positive regulation of mitotic metaphase/anaphase transition"/>
    <property type="evidence" value="ECO:0007669"/>
    <property type="project" value="TreeGrafter"/>
</dbReference>
<dbReference type="InterPro" id="IPR011990">
    <property type="entry name" value="TPR-like_helical_dom_sf"/>
</dbReference>
<keyword evidence="1 2" id="KW-0802">TPR repeat</keyword>
<dbReference type="PANTHER" id="PTHR12558">
    <property type="entry name" value="CELL DIVISION CYCLE 16,23,27"/>
    <property type="match status" value="1"/>
</dbReference>
<dbReference type="Gene3D" id="1.25.40.10">
    <property type="entry name" value="Tetratricopeptide repeat domain"/>
    <property type="match status" value="4"/>
</dbReference>
<comment type="caution">
    <text evidence="4">The sequence shown here is derived from an EMBL/GenBank/DDBJ whole genome shotgun (WGS) entry which is preliminary data.</text>
</comment>
<dbReference type="SUPFAM" id="SSF48452">
    <property type="entry name" value="TPR-like"/>
    <property type="match status" value="1"/>
</dbReference>
<name>A0AAW1TZR7_9CUCU</name>